<dbReference type="RefSeq" id="WP_259540100.1">
    <property type="nucleotide sequence ID" value="NZ_JANLCJ010000005.1"/>
</dbReference>
<accession>A0ABT2H5I5</accession>
<dbReference type="Pfam" id="PF13416">
    <property type="entry name" value="SBP_bac_8"/>
    <property type="match status" value="1"/>
</dbReference>
<dbReference type="PANTHER" id="PTHR30061:SF50">
    <property type="entry name" value="MALTOSE_MALTODEXTRIN-BINDING PERIPLASMIC PROTEIN"/>
    <property type="match status" value="1"/>
</dbReference>
<evidence type="ECO:0000256" key="3">
    <source>
        <dbReference type="ARBA" id="ARBA00022729"/>
    </source>
</evidence>
<proteinExistence type="inferred from homology"/>
<sequence length="415" mass="43096">MALIPKRALPTTLTAVAVAGALTLAGCSSSGTASSTDSGSSTDFGGVKLTVWNNIDYDPYQSLQEKYFADCATQLNIEVDNQTITGDYTSKLLQAASSKSLPDIALLSTDVQIPLLASQGVLSDLGPLGVTTDGLEDSVAALGQYEDTLYGLPVQVEDYALFYDKAAFEAAGITEPPATFEELEADARTLTQDGRYGVSFAGNAVDGAAPVYFLPFLLSAGGDPADPTSDGAVAAVDLYKTLVDDGSLSKEFVNWGWDATDQFTGGKAAITVTGPWQLVTPTDFDYGIAPFPTLTAGEEPKVGLLGYAYGVAAQSDENKAKAAAALVECRASEENQLETAVQGGYIPALTSAQEGFVEQVPGAAPFVDAVPTAVNTATLGTDWNTLQQQYVTAIQNATVNGVSAKDALAEAVKSQ</sequence>
<comment type="caution">
    <text evidence="5">The sequence shown here is derived from an EMBL/GenBank/DDBJ whole genome shotgun (WGS) entry which is preliminary data.</text>
</comment>
<evidence type="ECO:0000313" key="5">
    <source>
        <dbReference type="EMBL" id="MCS5735193.1"/>
    </source>
</evidence>
<dbReference type="SUPFAM" id="SSF53850">
    <property type="entry name" value="Periplasmic binding protein-like II"/>
    <property type="match status" value="1"/>
</dbReference>
<dbReference type="InterPro" id="IPR006059">
    <property type="entry name" value="SBP"/>
</dbReference>
<gene>
    <name evidence="5" type="ORF">N1032_15710</name>
</gene>
<evidence type="ECO:0000256" key="2">
    <source>
        <dbReference type="ARBA" id="ARBA00022448"/>
    </source>
</evidence>
<keyword evidence="6" id="KW-1185">Reference proteome</keyword>
<dbReference type="PROSITE" id="PS51257">
    <property type="entry name" value="PROKAR_LIPOPROTEIN"/>
    <property type="match status" value="1"/>
</dbReference>
<evidence type="ECO:0000256" key="1">
    <source>
        <dbReference type="ARBA" id="ARBA00008520"/>
    </source>
</evidence>
<name>A0ABT2H5I5_9MICO</name>
<protein>
    <submittedName>
        <fullName evidence="5">Extracellular solute-binding protein</fullName>
    </submittedName>
</protein>
<feature type="signal peptide" evidence="4">
    <location>
        <begin position="1"/>
        <end position="33"/>
    </location>
</feature>
<keyword evidence="2" id="KW-0813">Transport</keyword>
<keyword evidence="3 4" id="KW-0732">Signal</keyword>
<dbReference type="EMBL" id="JANLCJ010000005">
    <property type="protein sequence ID" value="MCS5735193.1"/>
    <property type="molecule type" value="Genomic_DNA"/>
</dbReference>
<dbReference type="Gene3D" id="3.40.190.10">
    <property type="entry name" value="Periplasmic binding protein-like II"/>
    <property type="match status" value="1"/>
</dbReference>
<dbReference type="Proteomes" id="UP001165586">
    <property type="component" value="Unassembled WGS sequence"/>
</dbReference>
<feature type="chain" id="PRO_5046232040" evidence="4">
    <location>
        <begin position="34"/>
        <end position="415"/>
    </location>
</feature>
<evidence type="ECO:0000256" key="4">
    <source>
        <dbReference type="SAM" id="SignalP"/>
    </source>
</evidence>
<reference evidence="5" key="1">
    <citation type="submission" date="2022-08" db="EMBL/GenBank/DDBJ databases">
        <authorList>
            <person name="Deng Y."/>
            <person name="Han X.-F."/>
            <person name="Zhang Y.-Q."/>
        </authorList>
    </citation>
    <scope>NUCLEOTIDE SEQUENCE</scope>
    <source>
        <strain evidence="5">CPCC 203386</strain>
    </source>
</reference>
<comment type="similarity">
    <text evidence="1">Belongs to the bacterial solute-binding protein 1 family.</text>
</comment>
<evidence type="ECO:0000313" key="6">
    <source>
        <dbReference type="Proteomes" id="UP001165586"/>
    </source>
</evidence>
<dbReference type="PANTHER" id="PTHR30061">
    <property type="entry name" value="MALTOSE-BINDING PERIPLASMIC PROTEIN"/>
    <property type="match status" value="1"/>
</dbReference>
<organism evidence="5 6">
    <name type="scientific">Herbiconiux daphne</name>
    <dbReference type="NCBI Taxonomy" id="2970914"/>
    <lineage>
        <taxon>Bacteria</taxon>
        <taxon>Bacillati</taxon>
        <taxon>Actinomycetota</taxon>
        <taxon>Actinomycetes</taxon>
        <taxon>Micrococcales</taxon>
        <taxon>Microbacteriaceae</taxon>
        <taxon>Herbiconiux</taxon>
    </lineage>
</organism>